<gene>
    <name evidence="2" type="ORF">L5515_009660</name>
</gene>
<proteinExistence type="predicted"/>
<evidence type="ECO:0000256" key="1">
    <source>
        <dbReference type="SAM" id="MobiDB-lite"/>
    </source>
</evidence>
<keyword evidence="3" id="KW-1185">Reference proteome</keyword>
<accession>A0AAE9F414</accession>
<feature type="region of interest" description="Disordered" evidence="1">
    <location>
        <begin position="87"/>
        <end position="111"/>
    </location>
</feature>
<evidence type="ECO:0000313" key="2">
    <source>
        <dbReference type="EMBL" id="UMM38111.1"/>
    </source>
</evidence>
<evidence type="ECO:0000313" key="3">
    <source>
        <dbReference type="Proteomes" id="UP000829354"/>
    </source>
</evidence>
<protein>
    <submittedName>
        <fullName evidence="2">Uncharacterized protein</fullName>
    </submittedName>
</protein>
<organism evidence="2 3">
    <name type="scientific">Caenorhabditis briggsae</name>
    <dbReference type="NCBI Taxonomy" id="6238"/>
    <lineage>
        <taxon>Eukaryota</taxon>
        <taxon>Metazoa</taxon>
        <taxon>Ecdysozoa</taxon>
        <taxon>Nematoda</taxon>
        <taxon>Chromadorea</taxon>
        <taxon>Rhabditida</taxon>
        <taxon>Rhabditina</taxon>
        <taxon>Rhabditomorpha</taxon>
        <taxon>Rhabditoidea</taxon>
        <taxon>Rhabditidae</taxon>
        <taxon>Peloderinae</taxon>
        <taxon>Caenorhabditis</taxon>
    </lineage>
</organism>
<name>A0AAE9F414_CAEBR</name>
<dbReference type="EMBL" id="CP092624">
    <property type="protein sequence ID" value="UMM38111.1"/>
    <property type="molecule type" value="Genomic_DNA"/>
</dbReference>
<dbReference type="AlphaFoldDB" id="A0AAE9F414"/>
<dbReference type="Proteomes" id="UP000829354">
    <property type="component" value="Chromosome V"/>
</dbReference>
<reference evidence="2 3" key="1">
    <citation type="submission" date="2022-04" db="EMBL/GenBank/DDBJ databases">
        <title>Chromosome-level reference genomes for two strains of Caenorhabditis briggsae: an improved platform for comparative genomics.</title>
        <authorList>
            <person name="Stevens L."/>
            <person name="Andersen E."/>
        </authorList>
    </citation>
    <scope>NUCLEOTIDE SEQUENCE [LARGE SCALE GENOMIC DNA]</scope>
    <source>
        <strain evidence="2">VX34</strain>
        <tissue evidence="2">Whole-organism</tissue>
    </source>
</reference>
<sequence length="111" mass="12544">MVPRKLIKVTKSSTVIDFDRRAPRLPSSPHRQFGFETAMPSIDSVAPRPWTERERVACALSEHSKEFDEPRMKAVHVEDTVKVRNHLKEAGSPRISNSGCQPRAKHTESPS</sequence>